<gene>
    <name evidence="1" type="ORF">POCTA_138.1.T1870011</name>
</gene>
<comment type="caution">
    <text evidence="1">The sequence shown here is derived from an EMBL/GenBank/DDBJ whole genome shotgun (WGS) entry which is preliminary data.</text>
</comment>
<reference evidence="1" key="1">
    <citation type="submission" date="2021-01" db="EMBL/GenBank/DDBJ databases">
        <authorList>
            <consortium name="Genoscope - CEA"/>
            <person name="William W."/>
        </authorList>
    </citation>
    <scope>NUCLEOTIDE SEQUENCE</scope>
</reference>
<evidence type="ECO:0000313" key="2">
    <source>
        <dbReference type="Proteomes" id="UP000683925"/>
    </source>
</evidence>
<dbReference type="OMA" id="KYLTHEN"/>
<evidence type="ECO:0000313" key="1">
    <source>
        <dbReference type="EMBL" id="CAD8214711.1"/>
    </source>
</evidence>
<keyword evidence="2" id="KW-1185">Reference proteome</keyword>
<dbReference type="AlphaFoldDB" id="A0A8S1YMN3"/>
<proteinExistence type="predicted"/>
<dbReference type="Proteomes" id="UP000683925">
    <property type="component" value="Unassembled WGS sequence"/>
</dbReference>
<organism evidence="1 2">
    <name type="scientific">Paramecium octaurelia</name>
    <dbReference type="NCBI Taxonomy" id="43137"/>
    <lineage>
        <taxon>Eukaryota</taxon>
        <taxon>Sar</taxon>
        <taxon>Alveolata</taxon>
        <taxon>Ciliophora</taxon>
        <taxon>Intramacronucleata</taxon>
        <taxon>Oligohymenophorea</taxon>
        <taxon>Peniculida</taxon>
        <taxon>Parameciidae</taxon>
        <taxon>Paramecium</taxon>
    </lineage>
</organism>
<protein>
    <submittedName>
        <fullName evidence="1">Uncharacterized protein</fullName>
    </submittedName>
</protein>
<accession>A0A8S1YMN3</accession>
<name>A0A8S1YMN3_PAROT</name>
<dbReference type="OrthoDB" id="319908at2759"/>
<dbReference type="EMBL" id="CAJJDP010000191">
    <property type="protein sequence ID" value="CAD8214711.1"/>
    <property type="molecule type" value="Genomic_DNA"/>
</dbReference>
<sequence>MDIFKCKYLKHEKEEIMGFCLNQKCQNETQYCYKCLNATHSEHFNDCVRFTEIMEIMNESMLVYNQFEIQLKELSKTTKEFI</sequence>